<reference evidence="2" key="1">
    <citation type="submission" date="2020-08" db="EMBL/GenBank/DDBJ databases">
        <title>Plant Genome Project.</title>
        <authorList>
            <person name="Zhang R.-G."/>
        </authorList>
    </citation>
    <scope>NUCLEOTIDE SEQUENCE</scope>
    <source>
        <strain evidence="2">WSP0</strain>
        <tissue evidence="2">Leaf</tissue>
    </source>
</reference>
<dbReference type="Proteomes" id="UP000823749">
    <property type="component" value="Chromosome 2"/>
</dbReference>
<organism evidence="2 3">
    <name type="scientific">Rhododendron griersonianum</name>
    <dbReference type="NCBI Taxonomy" id="479676"/>
    <lineage>
        <taxon>Eukaryota</taxon>
        <taxon>Viridiplantae</taxon>
        <taxon>Streptophyta</taxon>
        <taxon>Embryophyta</taxon>
        <taxon>Tracheophyta</taxon>
        <taxon>Spermatophyta</taxon>
        <taxon>Magnoliopsida</taxon>
        <taxon>eudicotyledons</taxon>
        <taxon>Gunneridae</taxon>
        <taxon>Pentapetalae</taxon>
        <taxon>asterids</taxon>
        <taxon>Ericales</taxon>
        <taxon>Ericaceae</taxon>
        <taxon>Ericoideae</taxon>
        <taxon>Rhodoreae</taxon>
        <taxon>Rhododendron</taxon>
    </lineage>
</organism>
<evidence type="ECO:0000313" key="3">
    <source>
        <dbReference type="Proteomes" id="UP000823749"/>
    </source>
</evidence>
<evidence type="ECO:0000313" key="2">
    <source>
        <dbReference type="EMBL" id="KAG5560703.1"/>
    </source>
</evidence>
<keyword evidence="3" id="KW-1185">Reference proteome</keyword>
<dbReference type="AlphaFoldDB" id="A0AAV6L8J8"/>
<protein>
    <submittedName>
        <fullName evidence="2">Uncharacterized protein</fullName>
    </submittedName>
</protein>
<feature type="region of interest" description="Disordered" evidence="1">
    <location>
        <begin position="86"/>
        <end position="124"/>
    </location>
</feature>
<feature type="region of interest" description="Disordered" evidence="1">
    <location>
        <begin position="1"/>
        <end position="48"/>
    </location>
</feature>
<comment type="caution">
    <text evidence="2">The sequence shown here is derived from an EMBL/GenBank/DDBJ whole genome shotgun (WGS) entry which is preliminary data.</text>
</comment>
<accession>A0AAV6L8J8</accession>
<proteinExistence type="predicted"/>
<sequence length="156" mass="17140">MELQGNRILNDRAQNNEEEAKESENKEEEAEKAGNNGFNDNHLSGREILQALQGAGTLGNHVDGENSNEESINSFLGLDSIVQDSQSPLNEDCIESAKDSSQRQYTEAQAGDKQGQGKDRGGVENIPVQCLSNIPSNNILKMRFSKEAEAAFIQRF</sequence>
<dbReference type="EMBL" id="JACTNZ010000002">
    <property type="protein sequence ID" value="KAG5560703.1"/>
    <property type="molecule type" value="Genomic_DNA"/>
</dbReference>
<evidence type="ECO:0000256" key="1">
    <source>
        <dbReference type="SAM" id="MobiDB-lite"/>
    </source>
</evidence>
<gene>
    <name evidence="2" type="ORF">RHGRI_003890</name>
</gene>
<feature type="compositionally biased region" description="Acidic residues" evidence="1">
    <location>
        <begin position="16"/>
        <end position="30"/>
    </location>
</feature>
<name>A0AAV6L8J8_9ERIC</name>